<dbReference type="InterPro" id="IPR056823">
    <property type="entry name" value="TEN-like_YD-shell"/>
</dbReference>
<dbReference type="NCBIfam" id="TIGR03696">
    <property type="entry name" value="Rhs_assc_core"/>
    <property type="match status" value="1"/>
</dbReference>
<dbReference type="InterPro" id="IPR013783">
    <property type="entry name" value="Ig-like_fold"/>
</dbReference>
<keyword evidence="1" id="KW-0677">Repeat</keyword>
<evidence type="ECO:0000256" key="2">
    <source>
        <dbReference type="SAM" id="MobiDB-lite"/>
    </source>
</evidence>
<accession>A0A8E4GDI9</accession>
<name>A0A8E4GDI9_9XANT</name>
<keyword evidence="3" id="KW-0732">Signal</keyword>
<dbReference type="EMBL" id="LR824641">
    <property type="protein sequence ID" value="CAD0319306.1"/>
    <property type="molecule type" value="Genomic_DNA"/>
</dbReference>
<evidence type="ECO:0000256" key="3">
    <source>
        <dbReference type="SAM" id="SignalP"/>
    </source>
</evidence>
<dbReference type="KEGG" id="xeu:XSP_001228"/>
<dbReference type="InterPro" id="IPR050708">
    <property type="entry name" value="T6SS_VgrG/RHS"/>
</dbReference>
<dbReference type="PANTHER" id="PTHR32305">
    <property type="match status" value="1"/>
</dbReference>
<dbReference type="Pfam" id="PF17957">
    <property type="entry name" value="Big_7"/>
    <property type="match status" value="2"/>
</dbReference>
<evidence type="ECO:0000313" key="5">
    <source>
        <dbReference type="EMBL" id="CAD0319306.1"/>
    </source>
</evidence>
<dbReference type="EMBL" id="LR861803">
    <property type="protein sequence ID" value="CAD1789253.1"/>
    <property type="molecule type" value="Genomic_DNA"/>
</dbReference>
<organism evidence="6 7">
    <name type="scientific">Xanthomonas euroxanthea</name>
    <dbReference type="NCBI Taxonomy" id="2259622"/>
    <lineage>
        <taxon>Bacteria</taxon>
        <taxon>Pseudomonadati</taxon>
        <taxon>Pseudomonadota</taxon>
        <taxon>Gammaproteobacteria</taxon>
        <taxon>Lysobacterales</taxon>
        <taxon>Lysobacteraceae</taxon>
        <taxon>Xanthomonas</taxon>
    </lineage>
</organism>
<dbReference type="Gene3D" id="2.180.10.10">
    <property type="entry name" value="RHS repeat-associated core"/>
    <property type="match status" value="1"/>
</dbReference>
<feature type="region of interest" description="Disordered" evidence="2">
    <location>
        <begin position="836"/>
        <end position="860"/>
    </location>
</feature>
<dbReference type="Proteomes" id="UP000515493">
    <property type="component" value="Chromosome"/>
</dbReference>
<dbReference type="PANTHER" id="PTHR32305:SF15">
    <property type="entry name" value="PROTEIN RHSA-RELATED"/>
    <property type="match status" value="1"/>
</dbReference>
<feature type="compositionally biased region" description="Basic and acidic residues" evidence="2">
    <location>
        <begin position="836"/>
        <end position="850"/>
    </location>
</feature>
<protein>
    <recommendedName>
        <fullName evidence="4">Teneurin-like YD-shell domain-containing protein</fullName>
    </recommendedName>
</protein>
<dbReference type="InterPro" id="IPR022385">
    <property type="entry name" value="Rhs_assc_core"/>
</dbReference>
<evidence type="ECO:0000313" key="7">
    <source>
        <dbReference type="Proteomes" id="UP000515493"/>
    </source>
</evidence>
<sequence>MLRFLYTLCGWMLLSSAVHAQEANPYVWVQLDAPSAGTTLTAPASILVSASAGTIDDGVSVSSITLYQNGGVIASVNGQESASFVVDGAQAGTHQFSARATSNLGGTATTPITAVTVVAAGDNPPSISLNDANGAPFFAPATVGLSANASDSDGSVTQVEYFANGAAIGSSGTAPYAIAWAEAPVGNHSITARATDNNGKQATSAPLTVTVEQSVIVGNIEAVASGEGSTYLITGWACSTGRNASIDVHAYLGGPSGSGSFFAASTANQASEAGVASTCRAQGAAYRFSIPLDAAARQRYANQLIYIHGISPVGAESDLISNSGTFRVPPPVSIARRYVYDEYQRLCKTIEPETGATVVDYDAAGNISWTASGLSLPDAQSCNREEALASGRVVLRTYDVRNRLSWLSFPDSNGDQRWTYTPDGLPARIETTTTDGGGNTVVNTYEYNRRRLLTSEGTAGWTSWSVGYSYDANGALASQLYPSSLSVDYAPNALGQPTRVGSYATGISYHPNGAIAQFSYGNGVVHSMAMNARQLPAMVSDSGAQQYQYQYDANGNVSTILDQTLGDAYSRTMEYDARDRLRVAASPSFGGSGAHRYTYDAQDNLRTHVTGDTSYEYYYDGANRLTNLMNVATGASVVGLSYDVQGNLSNKNGQAYTFSQGNRLRSVANKEWYAYDGYGRRVIACGSAACNYQLYSQLGQLLYTQDARNGINTDYIYLAGSVVALRTRPAAGGAETVTYQHTDALGSPVATTNAAGEVVERTHYEPYGAAIGKTVDGVGYTGHAMDGGTGLIYMQQRYYDPTIPRFLSVDPIAANADSGAGFNRYAYAAENPFRFIDPDGREEREPKDSRSLASHSSNLGRMTTSTRSFASVLGQRAKTPSSQARLIEGVGGDVNVLAQARSTHEEFVGAIIGLATGGGLGSGTRTTSLFRAVGPDELADIKAMSAFRNLGSAEGKYFTTSASEASAYAKQAVKAFGDQPYTIVSTKVPTSIFKGLSPVTVDRGIPAWVIPTERLPGLVPRIMNNSPLPPTGF</sequence>
<dbReference type="Gene3D" id="2.60.40.10">
    <property type="entry name" value="Immunoglobulins"/>
    <property type="match status" value="2"/>
</dbReference>
<evidence type="ECO:0000313" key="6">
    <source>
        <dbReference type="EMBL" id="CAD1789253.1"/>
    </source>
</evidence>
<dbReference type="Pfam" id="PF25023">
    <property type="entry name" value="TEN_YD-shell"/>
    <property type="match status" value="1"/>
</dbReference>
<feature type="domain" description="Teneurin-like YD-shell" evidence="4">
    <location>
        <begin position="570"/>
        <end position="832"/>
    </location>
</feature>
<gene>
    <name evidence="6" type="ORF">XSP_001228</name>
</gene>
<feature type="chain" id="PRO_5036263479" description="Teneurin-like YD-shell domain-containing protein" evidence="3">
    <location>
        <begin position="21"/>
        <end position="1033"/>
    </location>
</feature>
<evidence type="ECO:0000256" key="1">
    <source>
        <dbReference type="ARBA" id="ARBA00022737"/>
    </source>
</evidence>
<dbReference type="RefSeq" id="WP_180708049.1">
    <property type="nucleotide sequence ID" value="NZ_LR861803.1"/>
</dbReference>
<feature type="signal peptide" evidence="3">
    <location>
        <begin position="1"/>
        <end position="20"/>
    </location>
</feature>
<reference evidence="6 7" key="1">
    <citation type="submission" date="2020-07" db="EMBL/GenBank/DDBJ databases">
        <authorList>
            <person name="Teixeira M."/>
        </authorList>
    </citation>
    <scope>NUCLEOTIDE SEQUENCE [LARGE SCALE GENOMIC DNA]</scope>
    <source>
        <strain evidence="6">1</strain>
        <strain evidence="5">Xanthomonas sp. CPBF 367</strain>
    </source>
</reference>
<feature type="compositionally biased region" description="Polar residues" evidence="2">
    <location>
        <begin position="851"/>
        <end position="860"/>
    </location>
</feature>
<dbReference type="AlphaFoldDB" id="A0A8E4GDI9"/>
<evidence type="ECO:0000259" key="4">
    <source>
        <dbReference type="Pfam" id="PF25023"/>
    </source>
</evidence>
<proteinExistence type="predicted"/>
<dbReference type="GeneID" id="79388560"/>